<accession>A0A975BU99</accession>
<dbReference type="AlphaFoldDB" id="A0A975BU99"/>
<gene>
    <name evidence="1" type="ORF">dnm_076940</name>
</gene>
<dbReference type="Proteomes" id="UP000663722">
    <property type="component" value="Chromosome"/>
</dbReference>
<reference evidence="1" key="1">
    <citation type="journal article" date="2021" name="Microb. Physiol.">
        <title>Proteogenomic Insights into the Physiology of Marine, Sulfate-Reducing, Filamentous Desulfonema limicola and Desulfonema magnum.</title>
        <authorList>
            <person name="Schnaars V."/>
            <person name="Wohlbrand L."/>
            <person name="Scheve S."/>
            <person name="Hinrichs C."/>
            <person name="Reinhardt R."/>
            <person name="Rabus R."/>
        </authorList>
    </citation>
    <scope>NUCLEOTIDE SEQUENCE</scope>
    <source>
        <strain evidence="1">4be13</strain>
    </source>
</reference>
<evidence type="ECO:0000313" key="1">
    <source>
        <dbReference type="EMBL" id="QTA91622.1"/>
    </source>
</evidence>
<evidence type="ECO:0000313" key="2">
    <source>
        <dbReference type="Proteomes" id="UP000663722"/>
    </source>
</evidence>
<protein>
    <submittedName>
        <fullName evidence="1">Uncharacterized protein</fullName>
    </submittedName>
</protein>
<dbReference type="EMBL" id="CP061800">
    <property type="protein sequence ID" value="QTA91622.1"/>
    <property type="molecule type" value="Genomic_DNA"/>
</dbReference>
<proteinExistence type="predicted"/>
<organism evidence="1 2">
    <name type="scientific">Desulfonema magnum</name>
    <dbReference type="NCBI Taxonomy" id="45655"/>
    <lineage>
        <taxon>Bacteria</taxon>
        <taxon>Pseudomonadati</taxon>
        <taxon>Thermodesulfobacteriota</taxon>
        <taxon>Desulfobacteria</taxon>
        <taxon>Desulfobacterales</taxon>
        <taxon>Desulfococcaceae</taxon>
        <taxon>Desulfonema</taxon>
    </lineage>
</organism>
<sequence length="37" mass="4442">MGKKQLKLSMTEFSDLSFPISRGELCRYEIFFRKNLK</sequence>
<dbReference type="KEGG" id="dmm:dnm_076940"/>
<keyword evidence="2" id="KW-1185">Reference proteome</keyword>
<name>A0A975BU99_9BACT</name>